<gene>
    <name evidence="6" type="primary">crtI</name>
    <name evidence="6" type="ORF">RVF87_15645</name>
</gene>
<evidence type="ECO:0000256" key="3">
    <source>
        <dbReference type="ARBA" id="ARBA00023002"/>
    </source>
</evidence>
<protein>
    <submittedName>
        <fullName evidence="6">Phytoene desaturase family protein</fullName>
        <ecNumber evidence="6">1.-.-.-</ecNumber>
    </submittedName>
</protein>
<dbReference type="RefSeq" id="WP_066162794.1">
    <property type="nucleotide sequence ID" value="NZ_CP136137.1"/>
</dbReference>
<dbReference type="Pfam" id="PF01593">
    <property type="entry name" value="Amino_oxidase"/>
    <property type="match status" value="1"/>
</dbReference>
<evidence type="ECO:0000256" key="4">
    <source>
        <dbReference type="RuleBase" id="RU362075"/>
    </source>
</evidence>
<dbReference type="GO" id="GO:0016491">
    <property type="term" value="F:oxidoreductase activity"/>
    <property type="evidence" value="ECO:0007669"/>
    <property type="project" value="UniProtKB-KW"/>
</dbReference>
<comment type="pathway">
    <text evidence="1 4">Carotenoid biosynthesis.</text>
</comment>
<keyword evidence="2 4" id="KW-0125">Carotenoid biosynthesis</keyword>
<evidence type="ECO:0000256" key="1">
    <source>
        <dbReference type="ARBA" id="ARBA00004829"/>
    </source>
</evidence>
<dbReference type="InterPro" id="IPR036188">
    <property type="entry name" value="FAD/NAD-bd_sf"/>
</dbReference>
<sequence>MTPMRQPHVIVVGAGLAGLTAAAHLRGAGHEVTVLEAGTAPGGLVRTETIDGHRFDTGATVLTMPDLLIDALAAIGVDESTARDRLALTPVDPSYVMNFADGTTLALPRAADAIPAAVAHAFGAEAAAGTRDLLAWLRRVYDAEFDVFLDRNYDGLADLTGAPTRRAATDLVRLGTLGGLTGAVGRFIADPRLQRAFTFQALYAGVPPHRARAIYAIIADMDIGRGLSAPAGGMGRIGEVLAEALTDAGVGIDYGARVDRILRRGDGTASGVLVGDHVIAADAVVATLERDAIADLVRAPAPRRRLRYSPSAVVVHGLLPVGVTDAWRSGHHTIDFGDAWTRTFAEITGRPGRLMSDGSFLLTRAAVADPETFVVDGSESVSVLAPTPNLASADLAWDDLAEPYVAEFLGVLERRGYTGISGMTVARIDHPLTWKRQGLPAGTPFSAAHTLAQTGPLRTPNVWPGTPNLAIAGSATVPGVGIPPVVISGRLAATRIDEHLRSPHLKR</sequence>
<accession>A0ABZ2U0P2</accession>
<reference evidence="6 7" key="1">
    <citation type="journal article" date="2023" name="Virus Evol.">
        <title>Computational host range prediction-The good, the bad, and the ugly.</title>
        <authorList>
            <person name="Howell A.A."/>
            <person name="Versoza C.J."/>
            <person name="Pfeifer S.P."/>
        </authorList>
    </citation>
    <scope>NUCLEOTIDE SEQUENCE [LARGE SCALE GENOMIC DNA]</scope>
    <source>
        <strain evidence="6 7">1610/1b</strain>
    </source>
</reference>
<evidence type="ECO:0000313" key="7">
    <source>
        <dbReference type="Proteomes" id="UP001479933"/>
    </source>
</evidence>
<keyword evidence="3 4" id="KW-0560">Oxidoreductase</keyword>
<dbReference type="Proteomes" id="UP001479933">
    <property type="component" value="Chromosome"/>
</dbReference>
<dbReference type="InterPro" id="IPR002937">
    <property type="entry name" value="Amino_oxidase"/>
</dbReference>
<dbReference type="EC" id="1.-.-.-" evidence="6"/>
<dbReference type="EMBL" id="CP136137">
    <property type="protein sequence ID" value="WYY06489.1"/>
    <property type="molecule type" value="Genomic_DNA"/>
</dbReference>
<dbReference type="NCBIfam" id="TIGR02734">
    <property type="entry name" value="crtI_fam"/>
    <property type="match status" value="1"/>
</dbReference>
<evidence type="ECO:0000259" key="5">
    <source>
        <dbReference type="Pfam" id="PF01593"/>
    </source>
</evidence>
<evidence type="ECO:0000256" key="2">
    <source>
        <dbReference type="ARBA" id="ARBA00022746"/>
    </source>
</evidence>
<dbReference type="PRINTS" id="PR00419">
    <property type="entry name" value="ADXRDTASE"/>
</dbReference>
<name>A0ABZ2U0P2_9ACTN</name>
<organism evidence="6 7">
    <name type="scientific">Gordonia hydrophobica</name>
    <dbReference type="NCBI Taxonomy" id="40516"/>
    <lineage>
        <taxon>Bacteria</taxon>
        <taxon>Bacillati</taxon>
        <taxon>Actinomycetota</taxon>
        <taxon>Actinomycetes</taxon>
        <taxon>Mycobacteriales</taxon>
        <taxon>Gordoniaceae</taxon>
        <taxon>Gordonia</taxon>
    </lineage>
</organism>
<dbReference type="SUPFAM" id="SSF51905">
    <property type="entry name" value="FAD/NAD(P)-binding domain"/>
    <property type="match status" value="1"/>
</dbReference>
<evidence type="ECO:0000313" key="6">
    <source>
        <dbReference type="EMBL" id="WYY06489.1"/>
    </source>
</evidence>
<feature type="domain" description="Amine oxidase" evidence="5">
    <location>
        <begin position="16"/>
        <end position="496"/>
    </location>
</feature>
<proteinExistence type="inferred from homology"/>
<comment type="similarity">
    <text evidence="4">Belongs to the carotenoid/retinoid oxidoreductase family.</text>
</comment>
<dbReference type="PANTHER" id="PTHR43734">
    <property type="entry name" value="PHYTOENE DESATURASE"/>
    <property type="match status" value="1"/>
</dbReference>
<dbReference type="Gene3D" id="3.50.50.60">
    <property type="entry name" value="FAD/NAD(P)-binding domain"/>
    <property type="match status" value="2"/>
</dbReference>
<dbReference type="InterPro" id="IPR014105">
    <property type="entry name" value="Carotenoid/retinoid_OxRdtase"/>
</dbReference>
<dbReference type="PANTHER" id="PTHR43734:SF1">
    <property type="entry name" value="PHYTOENE DESATURASE"/>
    <property type="match status" value="1"/>
</dbReference>
<keyword evidence="7" id="KW-1185">Reference proteome</keyword>